<comment type="caution">
    <text evidence="4">The sequence shown here is derived from an EMBL/GenBank/DDBJ whole genome shotgun (WGS) entry which is preliminary data.</text>
</comment>
<comment type="similarity">
    <text evidence="1">Belongs to the amidase family.</text>
</comment>
<keyword evidence="5" id="KW-1185">Reference proteome</keyword>
<dbReference type="SUPFAM" id="SSF75304">
    <property type="entry name" value="Amidase signature (AS) enzymes"/>
    <property type="match status" value="1"/>
</dbReference>
<dbReference type="InterPro" id="IPR036928">
    <property type="entry name" value="AS_sf"/>
</dbReference>
<protein>
    <submittedName>
        <fullName evidence="4">Amidase</fullName>
    </submittedName>
</protein>
<dbReference type="InterPro" id="IPR000120">
    <property type="entry name" value="Amidase"/>
</dbReference>
<evidence type="ECO:0000259" key="3">
    <source>
        <dbReference type="Pfam" id="PF01425"/>
    </source>
</evidence>
<reference evidence="4" key="2">
    <citation type="submission" date="2020-09" db="EMBL/GenBank/DDBJ databases">
        <authorList>
            <person name="Sun Q."/>
            <person name="Zhou Y."/>
        </authorList>
    </citation>
    <scope>NUCLEOTIDE SEQUENCE</scope>
    <source>
        <strain evidence="4">CGMCC 4.7679</strain>
    </source>
</reference>
<reference evidence="4" key="1">
    <citation type="journal article" date="2014" name="Int. J. Syst. Evol. Microbiol.">
        <title>Complete genome sequence of Corynebacterium casei LMG S-19264T (=DSM 44701T), isolated from a smear-ripened cheese.</title>
        <authorList>
            <consortium name="US DOE Joint Genome Institute (JGI-PGF)"/>
            <person name="Walter F."/>
            <person name="Albersmeier A."/>
            <person name="Kalinowski J."/>
            <person name="Ruckert C."/>
        </authorList>
    </citation>
    <scope>NUCLEOTIDE SEQUENCE</scope>
    <source>
        <strain evidence="4">CGMCC 4.7679</strain>
    </source>
</reference>
<dbReference type="Pfam" id="PF01425">
    <property type="entry name" value="Amidase"/>
    <property type="match status" value="1"/>
</dbReference>
<dbReference type="EMBL" id="BNAV01000012">
    <property type="protein sequence ID" value="GHF78211.1"/>
    <property type="molecule type" value="Genomic_DNA"/>
</dbReference>
<dbReference type="PROSITE" id="PS00571">
    <property type="entry name" value="AMIDASES"/>
    <property type="match status" value="1"/>
</dbReference>
<dbReference type="RefSeq" id="WP_183176752.1">
    <property type="nucleotide sequence ID" value="NZ_BNAV01000012.1"/>
</dbReference>
<dbReference type="InterPro" id="IPR020556">
    <property type="entry name" value="Amidase_CS"/>
</dbReference>
<gene>
    <name evidence="4" type="primary">amiE</name>
    <name evidence="4" type="ORF">GCM10017566_60610</name>
</gene>
<dbReference type="Proteomes" id="UP000658656">
    <property type="component" value="Unassembled WGS sequence"/>
</dbReference>
<dbReference type="GO" id="GO:0003824">
    <property type="term" value="F:catalytic activity"/>
    <property type="evidence" value="ECO:0007669"/>
    <property type="project" value="InterPro"/>
</dbReference>
<evidence type="ECO:0000256" key="2">
    <source>
        <dbReference type="SAM" id="MobiDB-lite"/>
    </source>
</evidence>
<organism evidence="4 5">
    <name type="scientific">Amycolatopsis bartoniae</name>
    <dbReference type="NCBI Taxonomy" id="941986"/>
    <lineage>
        <taxon>Bacteria</taxon>
        <taxon>Bacillati</taxon>
        <taxon>Actinomycetota</taxon>
        <taxon>Actinomycetes</taxon>
        <taxon>Pseudonocardiales</taxon>
        <taxon>Pseudonocardiaceae</taxon>
        <taxon>Amycolatopsis</taxon>
    </lineage>
</organism>
<accession>A0A8H9J0L2</accession>
<proteinExistence type="inferred from homology"/>
<sequence>MTLPDAHETRERLRGGELSVTEHVEATLAAIERLDPVLGAYVSVAGDSALDAAASADELVRRLGRDAWLARPLLGLTLSVKDLVQTACLPTARGSLLENRRPRVDAPAVARLREAGAIVVGKTTTSEYGWSASTASRVAEPTRNPWAPDRSAGGSSGGAAAAVAAGLCDLALGTDGAGSIRIPAAFCGVVGYKPSFGRVPYVPPCADRLAHLGPLARSVRDAKEVLRYASGPHRGDPDSWLVRRAPRRHRTSLRIAWLEFPGTAPEVRRVCESVLPVFGDHRLEQADVPFEDPYPALVDVLAANEAAGTGPEDEQWCDPGRLEVVRYGRTLSGTDLVRAADAQLALRARISTVFEHHDLLAMATVPIEPFHPYAVGPSWAARPADLQWLAWAPAAYPFNLTGQPAVSVPAGLTPAGLPVGIQLVGPPGGDELVFGVAATIEAALAFHRYPLPVPTDEGVK</sequence>
<name>A0A8H9J0L2_9PSEU</name>
<evidence type="ECO:0000256" key="1">
    <source>
        <dbReference type="ARBA" id="ARBA00009199"/>
    </source>
</evidence>
<dbReference type="InterPro" id="IPR023631">
    <property type="entry name" value="Amidase_dom"/>
</dbReference>
<dbReference type="AlphaFoldDB" id="A0A8H9J0L2"/>
<dbReference type="PANTHER" id="PTHR11895:SF7">
    <property type="entry name" value="GLUTAMYL-TRNA(GLN) AMIDOTRANSFERASE SUBUNIT A, MITOCHONDRIAL"/>
    <property type="match status" value="1"/>
</dbReference>
<evidence type="ECO:0000313" key="5">
    <source>
        <dbReference type="Proteomes" id="UP000658656"/>
    </source>
</evidence>
<feature type="domain" description="Amidase" evidence="3">
    <location>
        <begin position="22"/>
        <end position="433"/>
    </location>
</feature>
<dbReference type="Gene3D" id="3.90.1300.10">
    <property type="entry name" value="Amidase signature (AS) domain"/>
    <property type="match status" value="1"/>
</dbReference>
<evidence type="ECO:0000313" key="4">
    <source>
        <dbReference type="EMBL" id="GHF78211.1"/>
    </source>
</evidence>
<feature type="region of interest" description="Disordered" evidence="2">
    <location>
        <begin position="132"/>
        <end position="155"/>
    </location>
</feature>
<dbReference type="PANTHER" id="PTHR11895">
    <property type="entry name" value="TRANSAMIDASE"/>
    <property type="match status" value="1"/>
</dbReference>